<comment type="similarity">
    <text evidence="1 3">Belongs to the pseudouridine synthase RsuA family.</text>
</comment>
<evidence type="ECO:0000256" key="3">
    <source>
        <dbReference type="RuleBase" id="RU003887"/>
    </source>
</evidence>
<evidence type="ECO:0000256" key="1">
    <source>
        <dbReference type="ARBA" id="ARBA00008348"/>
    </source>
</evidence>
<dbReference type="InterPro" id="IPR042092">
    <property type="entry name" value="PsdUridine_s_RsuA/RluB/E/F_cat"/>
</dbReference>
<keyword evidence="2 3" id="KW-0413">Isomerase</keyword>
<dbReference type="RefSeq" id="WP_168737441.1">
    <property type="nucleotide sequence ID" value="NZ_JABAHZ010000001.1"/>
</dbReference>
<proteinExistence type="inferred from homology"/>
<reference evidence="5 6" key="1">
    <citation type="submission" date="2020-04" db="EMBL/GenBank/DDBJ databases">
        <authorList>
            <person name="Yin C."/>
        </authorList>
    </citation>
    <scope>NUCLEOTIDE SEQUENCE [LARGE SCALE GENOMIC DNA]</scope>
    <source>
        <strain evidence="5 6">Ak56</strain>
    </source>
</reference>
<dbReference type="InterPro" id="IPR006145">
    <property type="entry name" value="PsdUridine_synth_RsuA/RluA"/>
</dbReference>
<dbReference type="GO" id="GO:0009982">
    <property type="term" value="F:pseudouridine synthase activity"/>
    <property type="evidence" value="ECO:0007669"/>
    <property type="project" value="InterPro"/>
</dbReference>
<evidence type="ECO:0000259" key="4">
    <source>
        <dbReference type="Pfam" id="PF00849"/>
    </source>
</evidence>
<dbReference type="GO" id="GO:0003723">
    <property type="term" value="F:RNA binding"/>
    <property type="evidence" value="ECO:0007669"/>
    <property type="project" value="InterPro"/>
</dbReference>
<protein>
    <recommendedName>
        <fullName evidence="3">Pseudouridine synthase</fullName>
        <ecNumber evidence="3">5.4.99.-</ecNumber>
    </recommendedName>
</protein>
<dbReference type="GO" id="GO:0140098">
    <property type="term" value="F:catalytic activity, acting on RNA"/>
    <property type="evidence" value="ECO:0007669"/>
    <property type="project" value="UniProtKB-ARBA"/>
</dbReference>
<organism evidence="5 6">
    <name type="scientific">Chitinophaga eiseniae</name>
    <dbReference type="NCBI Taxonomy" id="634771"/>
    <lineage>
        <taxon>Bacteria</taxon>
        <taxon>Pseudomonadati</taxon>
        <taxon>Bacteroidota</taxon>
        <taxon>Chitinophagia</taxon>
        <taxon>Chitinophagales</taxon>
        <taxon>Chitinophagaceae</taxon>
        <taxon>Chitinophaga</taxon>
    </lineage>
</organism>
<evidence type="ECO:0000313" key="5">
    <source>
        <dbReference type="EMBL" id="NLR78086.1"/>
    </source>
</evidence>
<dbReference type="Pfam" id="PF00849">
    <property type="entry name" value="PseudoU_synth_2"/>
    <property type="match status" value="1"/>
</dbReference>
<dbReference type="InterPro" id="IPR050343">
    <property type="entry name" value="RsuA_PseudoU_synthase"/>
</dbReference>
<dbReference type="InterPro" id="IPR018496">
    <property type="entry name" value="PsdUridine_synth_RsuA/RluB_CS"/>
</dbReference>
<dbReference type="EMBL" id="JABAHZ010000001">
    <property type="protein sequence ID" value="NLR78086.1"/>
    <property type="molecule type" value="Genomic_DNA"/>
</dbReference>
<accession>A0A847SL16</accession>
<dbReference type="Gene3D" id="3.30.70.1560">
    <property type="entry name" value="Alpha-L RNA-binding motif"/>
    <property type="match status" value="1"/>
</dbReference>
<dbReference type="GO" id="GO:0001522">
    <property type="term" value="P:pseudouridine synthesis"/>
    <property type="evidence" value="ECO:0007669"/>
    <property type="project" value="InterPro"/>
</dbReference>
<dbReference type="EC" id="5.4.99.-" evidence="3"/>
<sequence>MKERYFIINKPSNMVSQFISSHEVRLLGELDFDFPAGTHAIGRLDSDSEGLLILTTNKKVTRLLFQDKPHERTYLVKVKGVMTEATLQRLKTGVAIPIGRDAIHVSTPCRIDIVNRPDGLFDHPGELPHTVPHTWLLITLTEGKFHQVRKMVGAVKHRCQRLIRVSIEDLELGDLQPGEVKELPEEEFFRLLKIDNYRDK</sequence>
<dbReference type="Gene3D" id="3.30.70.580">
    <property type="entry name" value="Pseudouridine synthase I, catalytic domain, N-terminal subdomain"/>
    <property type="match status" value="1"/>
</dbReference>
<dbReference type="PROSITE" id="PS01149">
    <property type="entry name" value="PSI_RSU"/>
    <property type="match status" value="1"/>
</dbReference>
<dbReference type="InterPro" id="IPR000748">
    <property type="entry name" value="PsdUridine_synth_RsuA/RluB/E/F"/>
</dbReference>
<dbReference type="InterPro" id="IPR020094">
    <property type="entry name" value="TruA/RsuA/RluB/E/F_N"/>
</dbReference>
<gene>
    <name evidence="5" type="ORF">HGH91_05595</name>
</gene>
<dbReference type="AlphaFoldDB" id="A0A847SL16"/>
<name>A0A847SL16_9BACT</name>
<feature type="domain" description="Pseudouridine synthase RsuA/RluA-like" evidence="4">
    <location>
        <begin position="5"/>
        <end position="152"/>
    </location>
</feature>
<keyword evidence="6" id="KW-1185">Reference proteome</keyword>
<dbReference type="Proteomes" id="UP000552864">
    <property type="component" value="Unassembled WGS sequence"/>
</dbReference>
<dbReference type="NCBIfam" id="TIGR00093">
    <property type="entry name" value="pseudouridine synthase"/>
    <property type="match status" value="1"/>
</dbReference>
<dbReference type="GO" id="GO:0006364">
    <property type="term" value="P:rRNA processing"/>
    <property type="evidence" value="ECO:0007669"/>
    <property type="project" value="UniProtKB-ARBA"/>
</dbReference>
<evidence type="ECO:0000313" key="6">
    <source>
        <dbReference type="Proteomes" id="UP000552864"/>
    </source>
</evidence>
<dbReference type="PANTHER" id="PTHR47683:SF2">
    <property type="entry name" value="RNA-BINDING S4 DOMAIN-CONTAINING PROTEIN"/>
    <property type="match status" value="1"/>
</dbReference>
<dbReference type="InterPro" id="IPR020103">
    <property type="entry name" value="PsdUridine_synth_cat_dom_sf"/>
</dbReference>
<evidence type="ECO:0000256" key="2">
    <source>
        <dbReference type="ARBA" id="ARBA00023235"/>
    </source>
</evidence>
<dbReference type="PANTHER" id="PTHR47683">
    <property type="entry name" value="PSEUDOURIDINE SYNTHASE FAMILY PROTEIN-RELATED"/>
    <property type="match status" value="1"/>
</dbReference>
<dbReference type="SUPFAM" id="SSF55120">
    <property type="entry name" value="Pseudouridine synthase"/>
    <property type="match status" value="1"/>
</dbReference>
<comment type="caution">
    <text evidence="5">The sequence shown here is derived from an EMBL/GenBank/DDBJ whole genome shotgun (WGS) entry which is preliminary data.</text>
</comment>